<dbReference type="SUPFAM" id="SSF52540">
    <property type="entry name" value="P-loop containing nucleoside triphosphate hydrolases"/>
    <property type="match status" value="1"/>
</dbReference>
<evidence type="ECO:0000256" key="8">
    <source>
        <dbReference type="ARBA" id="ARBA00023242"/>
    </source>
</evidence>
<proteinExistence type="inferred from homology"/>
<dbReference type="Gene3D" id="3.40.50.300">
    <property type="entry name" value="P-loop containing nucleotide triphosphate hydrolases"/>
    <property type="match status" value="1"/>
</dbReference>
<evidence type="ECO:0000313" key="10">
    <source>
        <dbReference type="EMBL" id="KPI42860.1"/>
    </source>
</evidence>
<gene>
    <name evidence="10" type="ORF">AB675_2175</name>
</gene>
<dbReference type="Proteomes" id="UP000038010">
    <property type="component" value="Unassembled WGS sequence"/>
</dbReference>
<dbReference type="FunFam" id="3.40.50.300:FF:001691">
    <property type="entry name" value="Probable ATP-dependent kinase TDA10"/>
    <property type="match status" value="1"/>
</dbReference>
<organism evidence="10 11">
    <name type="scientific">Cyphellophora attinorum</name>
    <dbReference type="NCBI Taxonomy" id="1664694"/>
    <lineage>
        <taxon>Eukaryota</taxon>
        <taxon>Fungi</taxon>
        <taxon>Dikarya</taxon>
        <taxon>Ascomycota</taxon>
        <taxon>Pezizomycotina</taxon>
        <taxon>Eurotiomycetes</taxon>
        <taxon>Chaetothyriomycetidae</taxon>
        <taxon>Chaetothyriales</taxon>
        <taxon>Cyphellophoraceae</taxon>
        <taxon>Cyphellophora</taxon>
    </lineage>
</organism>
<keyword evidence="4" id="KW-0808">Transferase</keyword>
<evidence type="ECO:0000256" key="5">
    <source>
        <dbReference type="ARBA" id="ARBA00022741"/>
    </source>
</evidence>
<evidence type="ECO:0000256" key="9">
    <source>
        <dbReference type="ARBA" id="ARBA00061312"/>
    </source>
</evidence>
<evidence type="ECO:0000256" key="7">
    <source>
        <dbReference type="ARBA" id="ARBA00022840"/>
    </source>
</evidence>
<dbReference type="PANTHER" id="PTHR10285">
    <property type="entry name" value="URIDINE KINASE"/>
    <property type="match status" value="1"/>
</dbReference>
<dbReference type="OrthoDB" id="347435at2759"/>
<dbReference type="GO" id="GO:0005737">
    <property type="term" value="C:cytoplasm"/>
    <property type="evidence" value="ECO:0007669"/>
    <property type="project" value="UniProtKB-SubCell"/>
</dbReference>
<dbReference type="InterPro" id="IPR027417">
    <property type="entry name" value="P-loop_NTPase"/>
</dbReference>
<dbReference type="GO" id="GO:0005634">
    <property type="term" value="C:nucleus"/>
    <property type="evidence" value="ECO:0007669"/>
    <property type="project" value="UniProtKB-SubCell"/>
</dbReference>
<evidence type="ECO:0000256" key="2">
    <source>
        <dbReference type="ARBA" id="ARBA00004496"/>
    </source>
</evidence>
<evidence type="ECO:0000256" key="1">
    <source>
        <dbReference type="ARBA" id="ARBA00004123"/>
    </source>
</evidence>
<sequence>MAEIIDDKSPVVIPFILSHLAKHREKQPNKPFFIGLNGVQGAGKTVLVTELKRTLASKGLKPAVFSLDDLYLTHADQLELGKANPSNPLLQHRGQPSTHDIALALSIFEDLSHNRPTKIPQYNKALFSGKGDRLPEAEWESITEPVDIVLFEGWCVGFQPLQVDELTRKHASAASAAANDQYSYTGRLGHNTEESVTTINTALDQYSRLWSYFDVFVHIDAADPLFVYKWRLQQEATTRRVRGGGMTDDEVTHFVDGYFPAYELYTETLRNGIFKPNNRVAGGSGTADWKGRQLRLIVDENRRVKEAITI</sequence>
<dbReference type="GO" id="GO:0005524">
    <property type="term" value="F:ATP binding"/>
    <property type="evidence" value="ECO:0007669"/>
    <property type="project" value="UniProtKB-KW"/>
</dbReference>
<dbReference type="GO" id="GO:0016301">
    <property type="term" value="F:kinase activity"/>
    <property type="evidence" value="ECO:0007669"/>
    <property type="project" value="UniProtKB-KW"/>
</dbReference>
<keyword evidence="6 10" id="KW-0418">Kinase</keyword>
<keyword evidence="11" id="KW-1185">Reference proteome</keyword>
<dbReference type="VEuPathDB" id="FungiDB:AB675_2175"/>
<dbReference type="RefSeq" id="XP_018002823.1">
    <property type="nucleotide sequence ID" value="XM_018142125.1"/>
</dbReference>
<accession>A0A0N1HXQ6</accession>
<evidence type="ECO:0000256" key="3">
    <source>
        <dbReference type="ARBA" id="ARBA00022490"/>
    </source>
</evidence>
<dbReference type="GeneID" id="28734005"/>
<reference evidence="10 11" key="1">
    <citation type="submission" date="2015-06" db="EMBL/GenBank/DDBJ databases">
        <title>Draft genome of the ant-associated black yeast Phialophora attae CBS 131958.</title>
        <authorList>
            <person name="Moreno L.F."/>
            <person name="Stielow B.J."/>
            <person name="de Hoog S."/>
            <person name="Vicente V.A."/>
            <person name="Weiss V.A."/>
            <person name="de Vries M."/>
            <person name="Cruz L.M."/>
            <person name="Souza E.M."/>
        </authorList>
    </citation>
    <scope>NUCLEOTIDE SEQUENCE [LARGE SCALE GENOMIC DNA]</scope>
    <source>
        <strain evidence="10 11">CBS 131958</strain>
    </source>
</reference>
<keyword evidence="5" id="KW-0547">Nucleotide-binding</keyword>
<protein>
    <submittedName>
        <fullName evidence="10">Putative kinase mug58</fullName>
    </submittedName>
</protein>
<comment type="caution">
    <text evidence="10">The sequence shown here is derived from an EMBL/GenBank/DDBJ whole genome shotgun (WGS) entry which is preliminary data.</text>
</comment>
<comment type="similarity">
    <text evidence="9">Belongs to the GLYK kinase family.</text>
</comment>
<dbReference type="AlphaFoldDB" id="A0A0N1HXQ6"/>
<evidence type="ECO:0000313" key="11">
    <source>
        <dbReference type="Proteomes" id="UP000038010"/>
    </source>
</evidence>
<keyword evidence="7" id="KW-0067">ATP-binding</keyword>
<dbReference type="STRING" id="1664694.A0A0N1HXQ6"/>
<evidence type="ECO:0000256" key="6">
    <source>
        <dbReference type="ARBA" id="ARBA00022777"/>
    </source>
</evidence>
<keyword evidence="8" id="KW-0539">Nucleus</keyword>
<dbReference type="EMBL" id="LFJN01000006">
    <property type="protein sequence ID" value="KPI42860.1"/>
    <property type="molecule type" value="Genomic_DNA"/>
</dbReference>
<evidence type="ECO:0000256" key="4">
    <source>
        <dbReference type="ARBA" id="ARBA00022679"/>
    </source>
</evidence>
<name>A0A0N1HXQ6_9EURO</name>
<keyword evidence="3" id="KW-0963">Cytoplasm</keyword>
<comment type="subcellular location">
    <subcellularLocation>
        <location evidence="2">Cytoplasm</location>
    </subcellularLocation>
    <subcellularLocation>
        <location evidence="1">Nucleus</location>
    </subcellularLocation>
</comment>